<proteinExistence type="predicted"/>
<evidence type="ECO:0008006" key="3">
    <source>
        <dbReference type="Google" id="ProtNLM"/>
    </source>
</evidence>
<dbReference type="InterPro" id="IPR036689">
    <property type="entry name" value="ESAT-6-like_sf"/>
</dbReference>
<reference evidence="1 2" key="1">
    <citation type="submission" date="2018-03" db="EMBL/GenBank/DDBJ databases">
        <title>Genomic Encyclopedia of Type Strains, Phase III (KMG-III): the genomes of soil and plant-associated and newly described type strains.</title>
        <authorList>
            <person name="Whitman W."/>
        </authorList>
    </citation>
    <scope>NUCLEOTIDE SEQUENCE [LARGE SCALE GENOMIC DNA]</scope>
    <source>
        <strain evidence="1 2">CGMCC 4.7067</strain>
    </source>
</reference>
<gene>
    <name evidence="1" type="ORF">B0I28_10384</name>
</gene>
<dbReference type="Proteomes" id="UP000238176">
    <property type="component" value="Unassembled WGS sequence"/>
</dbReference>
<dbReference type="SUPFAM" id="SSF140453">
    <property type="entry name" value="EsxAB dimer-like"/>
    <property type="match status" value="1"/>
</dbReference>
<dbReference type="AlphaFoldDB" id="A0A2T0UNW4"/>
<comment type="caution">
    <text evidence="1">The sequence shown here is derived from an EMBL/GenBank/DDBJ whole genome shotgun (WGS) entry which is preliminary data.</text>
</comment>
<accession>A0A2T0UNW4</accession>
<keyword evidence="2" id="KW-1185">Reference proteome</keyword>
<dbReference type="RefSeq" id="WP_106363533.1">
    <property type="nucleotide sequence ID" value="NZ_PVTJ01000003.1"/>
</dbReference>
<sequence length="237" mass="24197">MNDLVATEGDVPAQPGAAFAGAGIVESYAGLAMAIDSGSWIDASVAGLGVALETVGAVIDPIGTLASAGVGWLIEHVQPLQDALDMLAGNPTLVESHAMTWDNVANACFEMSEQLAAAVQADLTTWTGAASTAYHGMGDANADVVACVGGTALSLATATRGAGQLVTMVREFVRDFVAECIGSLIAWAAEVAFTVGIGAAWVIPKAVMKITEWVGKIFGWITGLIDSISALRDLLFG</sequence>
<evidence type="ECO:0000313" key="1">
    <source>
        <dbReference type="EMBL" id="PRY59610.1"/>
    </source>
</evidence>
<evidence type="ECO:0000313" key="2">
    <source>
        <dbReference type="Proteomes" id="UP000238176"/>
    </source>
</evidence>
<protein>
    <recommendedName>
        <fullName evidence="3">Type VII secretion system (Wss) protein ESAT-6</fullName>
    </recommendedName>
</protein>
<name>A0A2T0UNW4_9ACTN</name>
<dbReference type="OrthoDB" id="5069709at2"/>
<organism evidence="1 2">
    <name type="scientific">Glycomyces artemisiae</name>
    <dbReference type="NCBI Taxonomy" id="1076443"/>
    <lineage>
        <taxon>Bacteria</taxon>
        <taxon>Bacillati</taxon>
        <taxon>Actinomycetota</taxon>
        <taxon>Actinomycetes</taxon>
        <taxon>Glycomycetales</taxon>
        <taxon>Glycomycetaceae</taxon>
        <taxon>Glycomyces</taxon>
    </lineage>
</organism>
<dbReference type="EMBL" id="PVTJ01000003">
    <property type="protein sequence ID" value="PRY59610.1"/>
    <property type="molecule type" value="Genomic_DNA"/>
</dbReference>